<dbReference type="PANTHER" id="PTHR43630:SF1">
    <property type="entry name" value="POLY-BETA-1,6-N-ACETYL-D-GLUCOSAMINE SYNTHASE"/>
    <property type="match status" value="1"/>
</dbReference>
<dbReference type="PANTHER" id="PTHR43630">
    <property type="entry name" value="POLY-BETA-1,6-N-ACETYL-D-GLUCOSAMINE SYNTHASE"/>
    <property type="match status" value="1"/>
</dbReference>
<evidence type="ECO:0000256" key="3">
    <source>
        <dbReference type="SAM" id="Phobius"/>
    </source>
</evidence>
<evidence type="ECO:0000313" key="6">
    <source>
        <dbReference type="Proteomes" id="UP000236248"/>
    </source>
</evidence>
<evidence type="ECO:0000256" key="2">
    <source>
        <dbReference type="ARBA" id="ARBA00022679"/>
    </source>
</evidence>
<organism evidence="5 6">
    <name type="scientific">Candidatus Nitrosocaldus cavascurensis</name>
    <dbReference type="NCBI Taxonomy" id="2058097"/>
    <lineage>
        <taxon>Archaea</taxon>
        <taxon>Nitrososphaerota</taxon>
        <taxon>Nitrososphaeria</taxon>
        <taxon>Candidatus Nitrosocaldales</taxon>
        <taxon>Candidatus Nitrosocaldaceae</taxon>
        <taxon>Candidatus Nitrosocaldus</taxon>
    </lineage>
</organism>
<keyword evidence="6" id="KW-1185">Reference proteome</keyword>
<evidence type="ECO:0000313" key="5">
    <source>
        <dbReference type="EMBL" id="SPC33769.1"/>
    </source>
</evidence>
<feature type="transmembrane region" description="Helical" evidence="3">
    <location>
        <begin position="289"/>
        <end position="308"/>
    </location>
</feature>
<dbReference type="Proteomes" id="UP000236248">
    <property type="component" value="Chromosome NCAV"/>
</dbReference>
<keyword evidence="3" id="KW-1133">Transmembrane helix</keyword>
<sequence length="389" mass="44770">MLEHIIWHIPTIIITSFYTVYGLLALLLGKEDKYRDMLKKIKNYNYKPFISIVIPTYNEEKIIASTLENILSIDYPKDRMEIIVIDSSDDKTPEIVAEYAMHHPYIRLIKTERKGVATARNEAYSIAKGEIVIKNDCDCMLESNAISEIVANFADARIGAVTSRVMAPNNERLEINYRSIHHRIQIAESIIDSTYIFNTLSAFRRDLIRPITTSADDADVALNIRRQGYKAIYDPDSIFYEASPLTAKERVEVKSRRAVGHINLLLKNIGLCFNPKLSWYGMLILPMNLFMIVISPILMLLIPIFSIIDMLTSKAFLLLDYTILGSIPLIFALRNKPIASKIWTMVELQIIQFIALMRVIKYGDMRTWKRAETTREYYARTAATTNRRE</sequence>
<feature type="domain" description="Glycosyltransferase 2-like" evidence="4">
    <location>
        <begin position="51"/>
        <end position="208"/>
    </location>
</feature>
<accession>A0A2K5AQ91</accession>
<dbReference type="Pfam" id="PF00535">
    <property type="entry name" value="Glycos_transf_2"/>
    <property type="match status" value="1"/>
</dbReference>
<reference evidence="6" key="1">
    <citation type="submission" date="2018-01" db="EMBL/GenBank/DDBJ databases">
        <authorList>
            <person name="Kerou L M."/>
        </authorList>
    </citation>
    <scope>NUCLEOTIDE SEQUENCE [LARGE SCALE GENOMIC DNA]</scope>
    <source>
        <strain evidence="6">SCU2</strain>
    </source>
</reference>
<dbReference type="InterPro" id="IPR029044">
    <property type="entry name" value="Nucleotide-diphossugar_trans"/>
</dbReference>
<gene>
    <name evidence="5" type="ORF">NCAV_0576</name>
</gene>
<dbReference type="SUPFAM" id="SSF53448">
    <property type="entry name" value="Nucleotide-diphospho-sugar transferases"/>
    <property type="match status" value="1"/>
</dbReference>
<dbReference type="AlphaFoldDB" id="A0A2K5AQ91"/>
<keyword evidence="3" id="KW-0472">Membrane</keyword>
<feature type="transmembrane region" description="Helical" evidence="3">
    <location>
        <begin position="315"/>
        <end position="334"/>
    </location>
</feature>
<feature type="transmembrane region" description="Helical" evidence="3">
    <location>
        <begin position="6"/>
        <end position="29"/>
    </location>
</feature>
<dbReference type="GO" id="GO:0016757">
    <property type="term" value="F:glycosyltransferase activity"/>
    <property type="evidence" value="ECO:0007669"/>
    <property type="project" value="UniProtKB-KW"/>
</dbReference>
<proteinExistence type="predicted"/>
<dbReference type="EMBL" id="LT981265">
    <property type="protein sequence ID" value="SPC33769.1"/>
    <property type="molecule type" value="Genomic_DNA"/>
</dbReference>
<dbReference type="KEGG" id="ncv:NCAV_0576"/>
<keyword evidence="1" id="KW-0328">Glycosyltransferase</keyword>
<protein>
    <submittedName>
        <fullName evidence="5">Glycosyl transferase family 2 (Modular protein)</fullName>
    </submittedName>
</protein>
<evidence type="ECO:0000259" key="4">
    <source>
        <dbReference type="Pfam" id="PF00535"/>
    </source>
</evidence>
<keyword evidence="2 5" id="KW-0808">Transferase</keyword>
<dbReference type="Gene3D" id="3.90.550.10">
    <property type="entry name" value="Spore Coat Polysaccharide Biosynthesis Protein SpsA, Chain A"/>
    <property type="match status" value="1"/>
</dbReference>
<dbReference type="InterPro" id="IPR001173">
    <property type="entry name" value="Glyco_trans_2-like"/>
</dbReference>
<evidence type="ECO:0000256" key="1">
    <source>
        <dbReference type="ARBA" id="ARBA00022676"/>
    </source>
</evidence>
<keyword evidence="3" id="KW-0812">Transmembrane</keyword>
<name>A0A2K5AQ91_9ARCH</name>